<protein>
    <submittedName>
        <fullName evidence="1">Uncharacterized protein</fullName>
    </submittedName>
</protein>
<dbReference type="RefSeq" id="WP_182511738.1">
    <property type="nucleotide sequence ID" value="NZ_JACGXG010000002.1"/>
</dbReference>
<keyword evidence="2" id="KW-1185">Reference proteome</keyword>
<proteinExistence type="predicted"/>
<sequence>MSKHLWEVNHPYYMSEGNYFSNDCHTEFKSWAEFLDEFGDSDLDYNWFVRWDWLEGEDWGAGAYNGDDYYRHARFMLQLIGQRKAKLLSFEVAVCRADEPAILEFLKPRWEYMQTMWLPLSHPSGGDRHG</sequence>
<dbReference type="EMBL" id="JACGXG010000002">
    <property type="protein sequence ID" value="MBA8851248.1"/>
    <property type="molecule type" value="Genomic_DNA"/>
</dbReference>
<reference evidence="1 2" key="1">
    <citation type="submission" date="2020-07" db="EMBL/GenBank/DDBJ databases">
        <title>Genomic Encyclopedia of Type Strains, Phase IV (KMG-V): Genome sequencing to study the core and pangenomes of soil and plant-associated prokaryotes.</title>
        <authorList>
            <person name="Whitman W."/>
        </authorList>
    </citation>
    <scope>NUCLEOTIDE SEQUENCE [LARGE SCALE GENOMIC DNA]</scope>
    <source>
        <strain evidence="1 2">RH4WT92</strain>
    </source>
</reference>
<organism evidence="1 2">
    <name type="scientific">Brucella intermedia</name>
    <dbReference type="NCBI Taxonomy" id="94625"/>
    <lineage>
        <taxon>Bacteria</taxon>
        <taxon>Pseudomonadati</taxon>
        <taxon>Pseudomonadota</taxon>
        <taxon>Alphaproteobacteria</taxon>
        <taxon>Hyphomicrobiales</taxon>
        <taxon>Brucellaceae</taxon>
        <taxon>Brucella/Ochrobactrum group</taxon>
        <taxon>Brucella</taxon>
    </lineage>
</organism>
<accession>A0ABR6AP70</accession>
<evidence type="ECO:0000313" key="1">
    <source>
        <dbReference type="EMBL" id="MBA8851248.1"/>
    </source>
</evidence>
<name>A0ABR6AP70_9HYPH</name>
<evidence type="ECO:0000313" key="2">
    <source>
        <dbReference type="Proteomes" id="UP000578622"/>
    </source>
</evidence>
<comment type="caution">
    <text evidence="1">The sequence shown here is derived from an EMBL/GenBank/DDBJ whole genome shotgun (WGS) entry which is preliminary data.</text>
</comment>
<gene>
    <name evidence="1" type="ORF">FHW20_002183</name>
</gene>
<dbReference type="Proteomes" id="UP000578622">
    <property type="component" value="Unassembled WGS sequence"/>
</dbReference>